<organism evidence="3 4">
    <name type="scientific">Teichococcus rhizosphaerae</name>
    <dbReference type="NCBI Taxonomy" id="1335062"/>
    <lineage>
        <taxon>Bacteria</taxon>
        <taxon>Pseudomonadati</taxon>
        <taxon>Pseudomonadota</taxon>
        <taxon>Alphaproteobacteria</taxon>
        <taxon>Acetobacterales</taxon>
        <taxon>Roseomonadaceae</taxon>
        <taxon>Roseomonas</taxon>
    </lineage>
</organism>
<dbReference type="SUPFAM" id="SSF52172">
    <property type="entry name" value="CheY-like"/>
    <property type="match status" value="1"/>
</dbReference>
<evidence type="ECO:0000313" key="4">
    <source>
        <dbReference type="Proteomes" id="UP000223527"/>
    </source>
</evidence>
<dbReference type="OrthoDB" id="582170at2"/>
<sequence length="149" mass="15458">MTQAPSTGRKPDLTGTRILVAEDETVIGMMMEDILIGAGALVLGPFVSVQDTLRMVEVAVEDGGISAAVLDVQLGDGRASQIADALRGHGVPFIFATGYDSHPVLDGNRGVPVLRKPFNPEDLVRAVGELCHAAVSSTPLRAVPGCAPS</sequence>
<gene>
    <name evidence="3" type="ORF">CR162_19725</name>
</gene>
<dbReference type="Gene3D" id="3.40.50.2300">
    <property type="match status" value="1"/>
</dbReference>
<feature type="modified residue" description="4-aspartylphosphate" evidence="1">
    <location>
        <position position="71"/>
    </location>
</feature>
<evidence type="ECO:0000259" key="2">
    <source>
        <dbReference type="PROSITE" id="PS50110"/>
    </source>
</evidence>
<name>A0A2C7A872_9PROT</name>
<dbReference type="InterPro" id="IPR001789">
    <property type="entry name" value="Sig_transdc_resp-reg_receiver"/>
</dbReference>
<dbReference type="RefSeq" id="WP_099097230.1">
    <property type="nucleotide sequence ID" value="NZ_PDNU01000057.1"/>
</dbReference>
<dbReference type="GO" id="GO:0000160">
    <property type="term" value="P:phosphorelay signal transduction system"/>
    <property type="evidence" value="ECO:0007669"/>
    <property type="project" value="InterPro"/>
</dbReference>
<accession>A0A2C7A872</accession>
<keyword evidence="4" id="KW-1185">Reference proteome</keyword>
<evidence type="ECO:0000313" key="3">
    <source>
        <dbReference type="EMBL" id="PHK93236.1"/>
    </source>
</evidence>
<dbReference type="Proteomes" id="UP000223527">
    <property type="component" value="Unassembled WGS sequence"/>
</dbReference>
<evidence type="ECO:0000256" key="1">
    <source>
        <dbReference type="PROSITE-ProRule" id="PRU00169"/>
    </source>
</evidence>
<feature type="domain" description="Response regulatory" evidence="2">
    <location>
        <begin position="17"/>
        <end position="131"/>
    </location>
</feature>
<keyword evidence="1" id="KW-0597">Phosphoprotein</keyword>
<dbReference type="EMBL" id="PDNU01000057">
    <property type="protein sequence ID" value="PHK93236.1"/>
    <property type="molecule type" value="Genomic_DNA"/>
</dbReference>
<dbReference type="PROSITE" id="PS50110">
    <property type="entry name" value="RESPONSE_REGULATORY"/>
    <property type="match status" value="1"/>
</dbReference>
<dbReference type="SMART" id="SM00448">
    <property type="entry name" value="REC"/>
    <property type="match status" value="1"/>
</dbReference>
<proteinExistence type="predicted"/>
<comment type="caution">
    <text evidence="3">The sequence shown here is derived from an EMBL/GenBank/DDBJ whole genome shotgun (WGS) entry which is preliminary data.</text>
</comment>
<dbReference type="AlphaFoldDB" id="A0A2C7A872"/>
<dbReference type="InterPro" id="IPR011006">
    <property type="entry name" value="CheY-like_superfamily"/>
</dbReference>
<protein>
    <recommendedName>
        <fullName evidence="2">Response regulatory domain-containing protein</fullName>
    </recommendedName>
</protein>
<reference evidence="3 4" key="1">
    <citation type="submission" date="2017-10" db="EMBL/GenBank/DDBJ databases">
        <authorList>
            <person name="Banno H."/>
            <person name="Chua N.-H."/>
        </authorList>
    </citation>
    <scope>NUCLEOTIDE SEQUENCE [LARGE SCALE GENOMIC DNA]</scope>
    <source>
        <strain evidence="3 4">YW11</strain>
    </source>
</reference>